<feature type="domain" description="2,4-diaminopentanoate dehydrogenase C-terminal" evidence="1">
    <location>
        <begin position="217"/>
        <end position="354"/>
    </location>
</feature>
<dbReference type="Proteomes" id="UP000467130">
    <property type="component" value="Chromosome"/>
</dbReference>
<dbReference type="SUPFAM" id="SSF51735">
    <property type="entry name" value="NAD(P)-binding Rossmann-fold domains"/>
    <property type="match status" value="1"/>
</dbReference>
<protein>
    <recommendedName>
        <fullName evidence="1">2,4-diaminopentanoate dehydrogenase C-terminal domain-containing protein</fullName>
    </recommendedName>
</protein>
<dbReference type="InterPro" id="IPR045760">
    <property type="entry name" value="DAP_DH_C"/>
</dbReference>
<sequence length="368" mass="38913">MTFSSGTTSAKRRVAHVGTGMTGSVALRAIIDDPALDLTALKVSSPAKVGTDAGALCGRPDIGVVATDDLGVVLDAKPDCIAYCATAVRREHEVIADIVAYLEAGMNVVTISAIPMVYPKAAPANWREPIENAALKGNSTFYAAGCEPGFVSLNLPTALLAGAGVIDTYRMDEYALDLDLAYPIWEVLHESMGFGKANGHIPIRIAVGKVNNDWEPVVRYIADTLGVDTERVALDWETILAPDDLDTALGVIPKDTICGHRWQLAAIQNERPVVSVQYFAAVTSTPWPDSWPRPAQPGQGGMAFRIKGNPNMNLDLRLDPAPGDSTNPGVAATAMAAINAIPAVIDAAPGLLDMPLAGPSIVTRQIRR</sequence>
<accession>A0A7I7QG42</accession>
<name>A0A7I7QG42_9MYCO</name>
<dbReference type="AlphaFoldDB" id="A0A7I7QG42"/>
<evidence type="ECO:0000313" key="2">
    <source>
        <dbReference type="EMBL" id="BBY25198.1"/>
    </source>
</evidence>
<evidence type="ECO:0000313" key="3">
    <source>
        <dbReference type="Proteomes" id="UP000467130"/>
    </source>
</evidence>
<keyword evidence="3" id="KW-1185">Reference proteome</keyword>
<evidence type="ECO:0000259" key="1">
    <source>
        <dbReference type="Pfam" id="PF19328"/>
    </source>
</evidence>
<dbReference type="CDD" id="cd24146">
    <property type="entry name" value="nat-AmDH_N_like"/>
    <property type="match status" value="1"/>
</dbReference>
<organism evidence="2 3">
    <name type="scientific">Mycobacterium stomatepiae</name>
    <dbReference type="NCBI Taxonomy" id="470076"/>
    <lineage>
        <taxon>Bacteria</taxon>
        <taxon>Bacillati</taxon>
        <taxon>Actinomycetota</taxon>
        <taxon>Actinomycetes</taxon>
        <taxon>Mycobacteriales</taxon>
        <taxon>Mycobacteriaceae</taxon>
        <taxon>Mycobacterium</taxon>
        <taxon>Mycobacterium simiae complex</taxon>
    </lineage>
</organism>
<dbReference type="InterPro" id="IPR036291">
    <property type="entry name" value="NAD(P)-bd_dom_sf"/>
</dbReference>
<dbReference type="Gene3D" id="3.40.50.720">
    <property type="entry name" value="NAD(P)-binding Rossmann-like Domain"/>
    <property type="match status" value="1"/>
</dbReference>
<dbReference type="Pfam" id="PF19328">
    <property type="entry name" value="DAP_DH_C"/>
    <property type="match status" value="1"/>
</dbReference>
<dbReference type="RefSeq" id="WP_232073017.1">
    <property type="nucleotide sequence ID" value="NZ_AP022587.1"/>
</dbReference>
<reference evidence="2 3" key="1">
    <citation type="journal article" date="2019" name="Emerg. Microbes Infect.">
        <title>Comprehensive subspecies identification of 175 nontuberculous mycobacteria species based on 7547 genomic profiles.</title>
        <authorList>
            <person name="Matsumoto Y."/>
            <person name="Kinjo T."/>
            <person name="Motooka D."/>
            <person name="Nabeya D."/>
            <person name="Jung N."/>
            <person name="Uechi K."/>
            <person name="Horii T."/>
            <person name="Iida T."/>
            <person name="Fujita J."/>
            <person name="Nakamura S."/>
        </authorList>
    </citation>
    <scope>NUCLEOTIDE SEQUENCE [LARGE SCALE GENOMIC DNA]</scope>
    <source>
        <strain evidence="2 3">JCM 17783</strain>
    </source>
</reference>
<dbReference type="KEGG" id="msto:MSTO_54030"/>
<dbReference type="EMBL" id="AP022587">
    <property type="protein sequence ID" value="BBY25198.1"/>
    <property type="molecule type" value="Genomic_DNA"/>
</dbReference>
<proteinExistence type="predicted"/>
<gene>
    <name evidence="2" type="ORF">MSTO_54030</name>
</gene>